<feature type="transmembrane region" description="Helical" evidence="6">
    <location>
        <begin position="296"/>
        <end position="325"/>
    </location>
</feature>
<dbReference type="EMBL" id="RSCD01000004">
    <property type="protein sequence ID" value="RSH93568.1"/>
    <property type="molecule type" value="Genomic_DNA"/>
</dbReference>
<evidence type="ECO:0000256" key="5">
    <source>
        <dbReference type="ARBA" id="ARBA00023136"/>
    </source>
</evidence>
<evidence type="ECO:0000256" key="4">
    <source>
        <dbReference type="ARBA" id="ARBA00022989"/>
    </source>
</evidence>
<dbReference type="Pfam" id="PF13520">
    <property type="entry name" value="AA_permease_2"/>
    <property type="match status" value="1"/>
</dbReference>
<keyword evidence="2" id="KW-0813">Transport</keyword>
<dbReference type="GO" id="GO:0022857">
    <property type="term" value="F:transmembrane transporter activity"/>
    <property type="evidence" value="ECO:0007669"/>
    <property type="project" value="InterPro"/>
</dbReference>
<dbReference type="OrthoDB" id="3900342at2759"/>
<feature type="transmembrane region" description="Helical" evidence="6">
    <location>
        <begin position="96"/>
        <end position="121"/>
    </location>
</feature>
<accession>A0A427YR29</accession>
<sequence length="566" mass="60221">MSSIDVSNTPSSSEAAAVKGHPYTHEMVNESIAREQGGLAHFASRPGEVLVHEGAESKRNFHLLSLIGLAYAILNSWTAMATSLSLALPSGGPTAVIWGIAPSFIGNLAMAASMAEICHVYPTSGGQYHWAAILAPAKWAPAISWICGWFAVSGWIALVATAGSLAGSLITGVIALLHDDYNVERWHIFLVYLAYMLGACFINIFGLRTLPTINKTAIFWSMIGAVVIIITCLATASPNFQSGDFVFRTYINETGWNNGVAWILGLLQSSFGLTGYDAVSHMVEEMPMPHINAPRVMILAVCIGASSSFIFLVCLLFCITDVDLVNSSSAGPLLEAMYQATSSKAGAVCLQMFPIICMAFTAQGIMTASSRMSHAFARDGGLPFSKIFSRMSPNGVPVPAVLLSTVCVVIFGLIYLGSSAALNAILSSSVVFLNVSYSIPILLVLIRGRGILRPASLPEPTFTLGPILGPIANVVGLTFTIFTTVFFLFPPQLPVDGTNMNYAIAVFGFILIISVITWIVDGRKNFVGPRDLGALLELARAEQDVRVYGEVKEGAIPPQEGAGKAA</sequence>
<dbReference type="STRING" id="1890683.A0A427YR29"/>
<evidence type="ECO:0000256" key="6">
    <source>
        <dbReference type="SAM" id="Phobius"/>
    </source>
</evidence>
<reference evidence="7 8" key="1">
    <citation type="submission" date="2018-11" db="EMBL/GenBank/DDBJ databases">
        <title>Genome sequence of Saitozyma podzolica DSM 27192.</title>
        <authorList>
            <person name="Aliyu H."/>
            <person name="Gorte O."/>
            <person name="Ochsenreither K."/>
        </authorList>
    </citation>
    <scope>NUCLEOTIDE SEQUENCE [LARGE SCALE GENOMIC DNA]</scope>
    <source>
        <strain evidence="7 8">DSM 27192</strain>
    </source>
</reference>
<dbReference type="Gene3D" id="1.20.1740.10">
    <property type="entry name" value="Amino acid/polyamine transporter I"/>
    <property type="match status" value="1"/>
</dbReference>
<dbReference type="Proteomes" id="UP000279259">
    <property type="component" value="Unassembled WGS sequence"/>
</dbReference>
<feature type="transmembrane region" description="Helical" evidence="6">
    <location>
        <begin position="345"/>
        <end position="368"/>
    </location>
</feature>
<feature type="transmembrane region" description="Helical" evidence="6">
    <location>
        <begin position="396"/>
        <end position="418"/>
    </location>
</feature>
<feature type="transmembrane region" description="Helical" evidence="6">
    <location>
        <begin position="467"/>
        <end position="489"/>
    </location>
</feature>
<dbReference type="PANTHER" id="PTHR45649:SF14">
    <property type="entry name" value="GABA PERMEASE"/>
    <property type="match status" value="1"/>
</dbReference>
<evidence type="ECO:0000256" key="1">
    <source>
        <dbReference type="ARBA" id="ARBA00004141"/>
    </source>
</evidence>
<dbReference type="PIRSF" id="PIRSF006060">
    <property type="entry name" value="AA_transporter"/>
    <property type="match status" value="1"/>
</dbReference>
<feature type="transmembrane region" description="Helical" evidence="6">
    <location>
        <begin position="186"/>
        <end position="205"/>
    </location>
</feature>
<organism evidence="7 8">
    <name type="scientific">Saitozyma podzolica</name>
    <dbReference type="NCBI Taxonomy" id="1890683"/>
    <lineage>
        <taxon>Eukaryota</taxon>
        <taxon>Fungi</taxon>
        <taxon>Dikarya</taxon>
        <taxon>Basidiomycota</taxon>
        <taxon>Agaricomycotina</taxon>
        <taxon>Tremellomycetes</taxon>
        <taxon>Tremellales</taxon>
        <taxon>Trimorphomycetaceae</taxon>
        <taxon>Saitozyma</taxon>
    </lineage>
</organism>
<evidence type="ECO:0000256" key="3">
    <source>
        <dbReference type="ARBA" id="ARBA00022692"/>
    </source>
</evidence>
<evidence type="ECO:0000313" key="8">
    <source>
        <dbReference type="Proteomes" id="UP000279259"/>
    </source>
</evidence>
<keyword evidence="5 6" id="KW-0472">Membrane</keyword>
<keyword evidence="8" id="KW-1185">Reference proteome</keyword>
<protein>
    <recommendedName>
        <fullName evidence="9">Choline transporter</fullName>
    </recommendedName>
</protein>
<feature type="transmembrane region" description="Helical" evidence="6">
    <location>
        <begin position="63"/>
        <end position="84"/>
    </location>
</feature>
<evidence type="ECO:0000256" key="2">
    <source>
        <dbReference type="ARBA" id="ARBA00022448"/>
    </source>
</evidence>
<dbReference type="InterPro" id="IPR002293">
    <property type="entry name" value="AA/rel_permease1"/>
</dbReference>
<dbReference type="GO" id="GO:0016020">
    <property type="term" value="C:membrane"/>
    <property type="evidence" value="ECO:0007669"/>
    <property type="project" value="UniProtKB-SubCell"/>
</dbReference>
<dbReference type="PANTHER" id="PTHR45649">
    <property type="entry name" value="AMINO-ACID PERMEASE BAT1"/>
    <property type="match status" value="1"/>
</dbReference>
<evidence type="ECO:0000313" key="7">
    <source>
        <dbReference type="EMBL" id="RSH93568.1"/>
    </source>
</evidence>
<dbReference type="AlphaFoldDB" id="A0A427YR29"/>
<comment type="caution">
    <text evidence="7">The sequence shown here is derived from an EMBL/GenBank/DDBJ whole genome shotgun (WGS) entry which is preliminary data.</text>
</comment>
<proteinExistence type="predicted"/>
<comment type="subcellular location">
    <subcellularLocation>
        <location evidence="1">Membrane</location>
        <topology evidence="1">Multi-pass membrane protein</topology>
    </subcellularLocation>
</comment>
<feature type="transmembrane region" description="Helical" evidence="6">
    <location>
        <begin position="256"/>
        <end position="276"/>
    </location>
</feature>
<feature type="transmembrane region" description="Helical" evidence="6">
    <location>
        <begin position="217"/>
        <end position="236"/>
    </location>
</feature>
<evidence type="ECO:0008006" key="9">
    <source>
        <dbReference type="Google" id="ProtNLM"/>
    </source>
</evidence>
<keyword evidence="4 6" id="KW-1133">Transmembrane helix</keyword>
<feature type="transmembrane region" description="Helical" evidence="6">
    <location>
        <begin position="424"/>
        <end position="446"/>
    </location>
</feature>
<keyword evidence="3 6" id="KW-0812">Transmembrane</keyword>
<name>A0A427YR29_9TREE</name>
<feature type="transmembrane region" description="Helical" evidence="6">
    <location>
        <begin position="501"/>
        <end position="520"/>
    </location>
</feature>
<gene>
    <name evidence="7" type="ORF">EHS25_007926</name>
</gene>